<gene>
    <name evidence="3" type="ORF">J2T09_001567</name>
</gene>
<dbReference type="Gene3D" id="3.40.1620.10">
    <property type="entry name" value="YefM-like domain"/>
    <property type="match status" value="1"/>
</dbReference>
<sequence length="85" mass="9036">MATITLKDAKAGFSALVDKASAGEFVTITRHGKPAAVLVSVDAAEAAKRAYRKGDGSFADHILAFPDIDEDVFKRNCSPARDVEL</sequence>
<dbReference type="NCBIfam" id="TIGR01552">
    <property type="entry name" value="phd_fam"/>
    <property type="match status" value="1"/>
</dbReference>
<organism evidence="3 4">
    <name type="scientific">Neorhizobium huautlense</name>
    <dbReference type="NCBI Taxonomy" id="67774"/>
    <lineage>
        <taxon>Bacteria</taxon>
        <taxon>Pseudomonadati</taxon>
        <taxon>Pseudomonadota</taxon>
        <taxon>Alphaproteobacteria</taxon>
        <taxon>Hyphomicrobiales</taxon>
        <taxon>Rhizobiaceae</taxon>
        <taxon>Rhizobium/Agrobacterium group</taxon>
        <taxon>Neorhizobium</taxon>
    </lineage>
</organism>
<evidence type="ECO:0000256" key="1">
    <source>
        <dbReference type="ARBA" id="ARBA00009981"/>
    </source>
</evidence>
<evidence type="ECO:0000313" key="4">
    <source>
        <dbReference type="Proteomes" id="UP001241472"/>
    </source>
</evidence>
<reference evidence="3 4" key="1">
    <citation type="submission" date="2023-07" db="EMBL/GenBank/DDBJ databases">
        <title>Sorghum-associated microbial communities from plants grown in Nebraska, USA.</title>
        <authorList>
            <person name="Schachtman D."/>
        </authorList>
    </citation>
    <scope>NUCLEOTIDE SEQUENCE [LARGE SCALE GENOMIC DNA]</scope>
    <source>
        <strain evidence="3 4">DS1307</strain>
    </source>
</reference>
<comment type="caution">
    <text evidence="3">The sequence shown here is derived from an EMBL/GenBank/DDBJ whole genome shotgun (WGS) entry which is preliminary data.</text>
</comment>
<protein>
    <recommendedName>
        <fullName evidence="2">Antitoxin</fullName>
    </recommendedName>
</protein>
<evidence type="ECO:0000313" key="3">
    <source>
        <dbReference type="EMBL" id="MDP9836822.1"/>
    </source>
</evidence>
<dbReference type="EMBL" id="JAUSRF010000004">
    <property type="protein sequence ID" value="MDP9836822.1"/>
    <property type="molecule type" value="Genomic_DNA"/>
</dbReference>
<comment type="function">
    <text evidence="2">Antitoxin component of a type II toxin-antitoxin (TA) system.</text>
</comment>
<accession>A0ABT9PQS6</accession>
<comment type="similarity">
    <text evidence="1 2">Belongs to the phD/YefM antitoxin family.</text>
</comment>
<name>A0ABT9PQS6_9HYPH</name>
<dbReference type="InterPro" id="IPR006442">
    <property type="entry name" value="Antitoxin_Phd/YefM"/>
</dbReference>
<dbReference type="Proteomes" id="UP001241472">
    <property type="component" value="Unassembled WGS sequence"/>
</dbReference>
<evidence type="ECO:0000256" key="2">
    <source>
        <dbReference type="RuleBase" id="RU362080"/>
    </source>
</evidence>
<dbReference type="SUPFAM" id="SSF143120">
    <property type="entry name" value="YefM-like"/>
    <property type="match status" value="1"/>
</dbReference>
<dbReference type="Pfam" id="PF02604">
    <property type="entry name" value="PhdYeFM_antitox"/>
    <property type="match status" value="1"/>
</dbReference>
<keyword evidence="4" id="KW-1185">Reference proteome</keyword>
<dbReference type="RefSeq" id="WP_306832928.1">
    <property type="nucleotide sequence ID" value="NZ_JAUSRF010000004.1"/>
</dbReference>
<proteinExistence type="inferred from homology"/>
<dbReference type="InterPro" id="IPR036165">
    <property type="entry name" value="YefM-like_sf"/>
</dbReference>